<evidence type="ECO:0000313" key="3">
    <source>
        <dbReference type="Proteomes" id="UP000008536"/>
    </source>
</evidence>
<dbReference type="InterPro" id="IPR014752">
    <property type="entry name" value="Arrestin-like_C"/>
</dbReference>
<accession>C5E1L9</accession>
<dbReference type="AlphaFoldDB" id="C5E1L9"/>
<dbReference type="EMBL" id="CU928179">
    <property type="protein sequence ID" value="CAR30003.1"/>
    <property type="molecule type" value="Genomic_DNA"/>
</dbReference>
<feature type="region of interest" description="Disordered" evidence="1">
    <location>
        <begin position="16"/>
        <end position="55"/>
    </location>
</feature>
<reference evidence="2 3" key="1">
    <citation type="journal article" date="2009" name="Genome Res.">
        <title>Comparative genomics of protoploid Saccharomycetaceae.</title>
        <authorList>
            <consortium name="The Genolevures Consortium"/>
            <person name="Souciet J.-L."/>
            <person name="Dujon B."/>
            <person name="Gaillardin C."/>
            <person name="Johnston M."/>
            <person name="Baret P.V."/>
            <person name="Cliften P."/>
            <person name="Sherman D.J."/>
            <person name="Weissenbach J."/>
            <person name="Westhof E."/>
            <person name="Wincker P."/>
            <person name="Jubin C."/>
            <person name="Poulain J."/>
            <person name="Barbe V."/>
            <person name="Segurens B."/>
            <person name="Artiguenave F."/>
            <person name="Anthouard V."/>
            <person name="Vacherie B."/>
            <person name="Val M.-E."/>
            <person name="Fulton R.S."/>
            <person name="Minx P."/>
            <person name="Wilson R."/>
            <person name="Durrens P."/>
            <person name="Jean G."/>
            <person name="Marck C."/>
            <person name="Martin T."/>
            <person name="Nikolski M."/>
            <person name="Rolland T."/>
            <person name="Seret M.-L."/>
            <person name="Casaregola S."/>
            <person name="Despons L."/>
            <person name="Fairhead C."/>
            <person name="Fischer G."/>
            <person name="Lafontaine I."/>
            <person name="Leh V."/>
            <person name="Lemaire M."/>
            <person name="de Montigny J."/>
            <person name="Neuveglise C."/>
            <person name="Thierry A."/>
            <person name="Blanc-Lenfle I."/>
            <person name="Bleykasten C."/>
            <person name="Diffels J."/>
            <person name="Fritsch E."/>
            <person name="Frangeul L."/>
            <person name="Goeffon A."/>
            <person name="Jauniaux N."/>
            <person name="Kachouri-Lafond R."/>
            <person name="Payen C."/>
            <person name="Potier S."/>
            <person name="Pribylova L."/>
            <person name="Ozanne C."/>
            <person name="Richard G.-F."/>
            <person name="Sacerdot C."/>
            <person name="Straub M.-L."/>
            <person name="Talla E."/>
        </authorList>
    </citation>
    <scope>NUCLEOTIDE SEQUENCE [LARGE SCALE GENOMIC DNA]</scope>
    <source>
        <strain evidence="2 3">ATCC 2623 / CBS 732 / BCRC 21506 / NBRC 1130 / NCYC 568 / NRRL Y-229</strain>
    </source>
</reference>
<keyword evidence="3" id="KW-1185">Reference proteome</keyword>
<protein>
    <submittedName>
        <fullName evidence="2">ZYRO0G22022p</fullName>
    </submittedName>
</protein>
<sequence>MGICSETLKTLGFTKENQAKRARTRSSSLQSMLTTTSNESRSSCSSNEENGKKSHKLVKLKNLKNGGTTVKNDPGEYEYYYEPLEIFTNPFNTKCVSSDKGYSVELKVDTPPDKVVLLPDLPTQYSEVTSTRHSNSSSTTHLFENSSTSSVPNVRIASQSLTNGGVTVSGTIVVKSLNSQIPQRLRHQSVALKCFVEEYACFVDSNNPGSNNKTKQIKLLNKKNDADITHFLPSEEVRLDLTDMVDPESVDGNRWLQPHHTYELPFTFTIKPYEFPASVRTYFGSTHYRIESLTQVGNDEIDTSFLTDQIILKRVLPTTSNVKYESVQMQGDWNNEVNYDVSLSNKMIEMGSPFDVQIGLLRAISSQIRLETISISVSQTVAIPCMNSKTGKPLPTSYLKKNDIEIYRKEMQGASTSNNASSNTKMGGVLGQTKLNCVRRSSSGSNGARASLRDDVLQTHQLKDLVLNEGAAPWLRPFYCELSNTCDGRSRLKITHVINVRLKISNAGLDKQGLFDTHPTHLTFKIPVLLVDHDMTMNLWLPPYVEEIGRQEPDKSDTQHDKGSPSALVAADPSPPEYSSVM</sequence>
<gene>
    <name evidence="2" type="ordered locus">ZYRO0G22022g</name>
</gene>
<evidence type="ECO:0000256" key="1">
    <source>
        <dbReference type="SAM" id="MobiDB-lite"/>
    </source>
</evidence>
<dbReference type="KEGG" id="zro:ZYRO0G22022g"/>
<dbReference type="Gene3D" id="2.60.40.640">
    <property type="match status" value="1"/>
</dbReference>
<name>C5E1L9_ZYGRC</name>
<evidence type="ECO:0000313" key="2">
    <source>
        <dbReference type="EMBL" id="CAR30003.1"/>
    </source>
</evidence>
<feature type="region of interest" description="Disordered" evidence="1">
    <location>
        <begin position="550"/>
        <end position="582"/>
    </location>
</feature>
<feature type="compositionally biased region" description="Basic and acidic residues" evidence="1">
    <location>
        <begin position="550"/>
        <end position="563"/>
    </location>
</feature>
<proteinExistence type="predicted"/>
<dbReference type="InParanoid" id="C5E1L9"/>
<dbReference type="Proteomes" id="UP000008536">
    <property type="component" value="Chromosome G"/>
</dbReference>
<dbReference type="HOGENOM" id="CLU_038191_0_0_1"/>
<organism evidence="2 3">
    <name type="scientific">Zygosaccharomyces rouxii (strain ATCC 2623 / CBS 732 / NBRC 1130 / NCYC 568 / NRRL Y-229)</name>
    <dbReference type="NCBI Taxonomy" id="559307"/>
    <lineage>
        <taxon>Eukaryota</taxon>
        <taxon>Fungi</taxon>
        <taxon>Dikarya</taxon>
        <taxon>Ascomycota</taxon>
        <taxon>Saccharomycotina</taxon>
        <taxon>Saccharomycetes</taxon>
        <taxon>Saccharomycetales</taxon>
        <taxon>Saccharomycetaceae</taxon>
        <taxon>Zygosaccharomyces</taxon>
    </lineage>
</organism>
<feature type="compositionally biased region" description="Low complexity" evidence="1">
    <location>
        <begin position="25"/>
        <end position="48"/>
    </location>
</feature>
<dbReference type="FunCoup" id="C5E1L9">
    <property type="interactions" value="35"/>
</dbReference>